<feature type="domain" description="TonB-dependent receptor plug" evidence="9">
    <location>
        <begin position="115"/>
        <end position="222"/>
    </location>
</feature>
<comment type="caution">
    <text evidence="10">The sequence shown here is derived from an EMBL/GenBank/DDBJ whole genome shotgun (WGS) entry which is preliminary data.</text>
</comment>
<dbReference type="GO" id="GO:0009279">
    <property type="term" value="C:cell outer membrane"/>
    <property type="evidence" value="ECO:0007669"/>
    <property type="project" value="UniProtKB-SubCell"/>
</dbReference>
<dbReference type="EMBL" id="JAUSUU010000004">
    <property type="protein sequence ID" value="MDQ0335292.1"/>
    <property type="molecule type" value="Genomic_DNA"/>
</dbReference>
<evidence type="ECO:0000259" key="9">
    <source>
        <dbReference type="Pfam" id="PF07715"/>
    </source>
</evidence>
<dbReference type="InterPro" id="IPR037066">
    <property type="entry name" value="Plug_dom_sf"/>
</dbReference>
<keyword evidence="4 7" id="KW-0812">Transmembrane</keyword>
<evidence type="ECO:0000256" key="2">
    <source>
        <dbReference type="ARBA" id="ARBA00022448"/>
    </source>
</evidence>
<evidence type="ECO:0000313" key="10">
    <source>
        <dbReference type="EMBL" id="MBP1838792.1"/>
    </source>
</evidence>
<dbReference type="EMBL" id="JAGGJQ010000001">
    <property type="protein sequence ID" value="MBP1838792.1"/>
    <property type="molecule type" value="Genomic_DNA"/>
</dbReference>
<keyword evidence="6 7" id="KW-0998">Cell outer membrane</keyword>
<dbReference type="RefSeq" id="WP_209542062.1">
    <property type="nucleotide sequence ID" value="NZ_JAGGJQ010000001.1"/>
</dbReference>
<dbReference type="Pfam" id="PF07715">
    <property type="entry name" value="Plug"/>
    <property type="match status" value="1"/>
</dbReference>
<feature type="signal peptide" evidence="8">
    <location>
        <begin position="1"/>
        <end position="22"/>
    </location>
</feature>
<feature type="chain" id="PRO_5040766724" evidence="8">
    <location>
        <begin position="23"/>
        <end position="1017"/>
    </location>
</feature>
<dbReference type="SUPFAM" id="SSF49464">
    <property type="entry name" value="Carboxypeptidase regulatory domain-like"/>
    <property type="match status" value="1"/>
</dbReference>
<dbReference type="NCBIfam" id="TIGR04057">
    <property type="entry name" value="SusC_RagA_signa"/>
    <property type="match status" value="1"/>
</dbReference>
<keyword evidence="3 7" id="KW-1134">Transmembrane beta strand</keyword>
<dbReference type="AlphaFoldDB" id="A0A9X0YHQ3"/>
<dbReference type="InterPro" id="IPR039426">
    <property type="entry name" value="TonB-dep_rcpt-like"/>
</dbReference>
<dbReference type="SUPFAM" id="SSF56935">
    <property type="entry name" value="Porins"/>
    <property type="match status" value="1"/>
</dbReference>
<evidence type="ECO:0000256" key="3">
    <source>
        <dbReference type="ARBA" id="ARBA00022452"/>
    </source>
</evidence>
<keyword evidence="8" id="KW-0732">Signal</keyword>
<evidence type="ECO:0000313" key="11">
    <source>
        <dbReference type="EMBL" id="MDQ0335292.1"/>
    </source>
</evidence>
<evidence type="ECO:0000256" key="6">
    <source>
        <dbReference type="ARBA" id="ARBA00023237"/>
    </source>
</evidence>
<protein>
    <submittedName>
        <fullName evidence="10">TonB-linked SusC/RagA family outer membrane protein</fullName>
    </submittedName>
</protein>
<comment type="similarity">
    <text evidence="7">Belongs to the TonB-dependent receptor family.</text>
</comment>
<accession>A0A9X0YHQ3</accession>
<dbReference type="Pfam" id="PF13715">
    <property type="entry name" value="CarbopepD_reg_2"/>
    <property type="match status" value="1"/>
</dbReference>
<evidence type="ECO:0000313" key="12">
    <source>
        <dbReference type="Proteomes" id="UP001138672"/>
    </source>
</evidence>
<dbReference type="Proteomes" id="UP001138672">
    <property type="component" value="Unassembled WGS sequence"/>
</dbReference>
<dbReference type="InterPro" id="IPR008969">
    <property type="entry name" value="CarboxyPept-like_regulatory"/>
</dbReference>
<evidence type="ECO:0000256" key="1">
    <source>
        <dbReference type="ARBA" id="ARBA00004571"/>
    </source>
</evidence>
<dbReference type="FunFam" id="2.60.40.1120:FF:000003">
    <property type="entry name" value="Outer membrane protein Omp121"/>
    <property type="match status" value="1"/>
</dbReference>
<dbReference type="Gene3D" id="2.60.40.1120">
    <property type="entry name" value="Carboxypeptidase-like, regulatory domain"/>
    <property type="match status" value="1"/>
</dbReference>
<dbReference type="Proteomes" id="UP001231587">
    <property type="component" value="Unassembled WGS sequence"/>
</dbReference>
<proteinExistence type="inferred from homology"/>
<dbReference type="PROSITE" id="PS52016">
    <property type="entry name" value="TONB_DEPENDENT_REC_3"/>
    <property type="match status" value="1"/>
</dbReference>
<evidence type="ECO:0000256" key="8">
    <source>
        <dbReference type="SAM" id="SignalP"/>
    </source>
</evidence>
<dbReference type="InterPro" id="IPR036942">
    <property type="entry name" value="Beta-barrel_TonB_sf"/>
</dbReference>
<evidence type="ECO:0000256" key="4">
    <source>
        <dbReference type="ARBA" id="ARBA00022692"/>
    </source>
</evidence>
<dbReference type="NCBIfam" id="TIGR04056">
    <property type="entry name" value="OMP_RagA_SusC"/>
    <property type="match status" value="1"/>
</dbReference>
<organism evidence="10 12">
    <name type="scientific">Formosa algae</name>
    <dbReference type="NCBI Taxonomy" id="225843"/>
    <lineage>
        <taxon>Bacteria</taxon>
        <taxon>Pseudomonadati</taxon>
        <taxon>Bacteroidota</taxon>
        <taxon>Flavobacteriia</taxon>
        <taxon>Flavobacteriales</taxon>
        <taxon>Flavobacteriaceae</taxon>
        <taxon>Formosa</taxon>
    </lineage>
</organism>
<keyword evidence="13" id="KW-1185">Reference proteome</keyword>
<comment type="subcellular location">
    <subcellularLocation>
        <location evidence="1 7">Cell outer membrane</location>
        <topology evidence="1 7">Multi-pass membrane protein</topology>
    </subcellularLocation>
</comment>
<dbReference type="Gene3D" id="2.40.170.20">
    <property type="entry name" value="TonB-dependent receptor, beta-barrel domain"/>
    <property type="match status" value="1"/>
</dbReference>
<keyword evidence="5 7" id="KW-0472">Membrane</keyword>
<dbReference type="InterPro" id="IPR023997">
    <property type="entry name" value="TonB-dep_OMP_SusC/RagA_CS"/>
</dbReference>
<name>A0A9X0YHQ3_9FLAO</name>
<evidence type="ECO:0000256" key="7">
    <source>
        <dbReference type="PROSITE-ProRule" id="PRU01360"/>
    </source>
</evidence>
<evidence type="ECO:0000256" key="5">
    <source>
        <dbReference type="ARBA" id="ARBA00023136"/>
    </source>
</evidence>
<gene>
    <name evidence="10" type="ORF">J2Z56_000688</name>
    <name evidence="11" type="ORF">J2Z57_001738</name>
</gene>
<sequence>MKKTLFKIICVLIFGVVIPVQAQEKNIKGTLVDTDGAPLPGATITIKGTSKGVVSDFDGNFSTTASPGNVLVFSFLGYSTKEVKINTETNLRVVLESEVSQLDETVIIGYGSVRKEDLTGSVAVIDEKNFNQGPSVGVENLIQGRASGVQISTTSSEPGADMLVRIRGNNSVNSNNNPLYVVDGFPMESLSNSINPADISSVSILKDASATAIYGTRGANGVVIITTKRGKKGQSSITYTGSFSIQNANIDAYDFIDSADYATLQNQIDISNGIAPSYTDEAIARIDELGLQTNWLDEAFRTGYTSEHQLAVRGGNDDTKMFFSAGVYSWDGVVKNTSFDRYNIRLNADQDLLDDRIKVGVNTSLSATESDFLGFSASSLQDNILRGIFQTSPLNPTYDVYDALSTEDKALIFGNSSPTDPLETLEIMDNNGTNYFVLANAFLEAKIFNDFTFKTQGGARIVNQKISQFLPSYSSLVASSLDPGSARQSHLLYKYYTYSNLLSYDKSIGKHSINAVAGYTHEWSSEEYFSAGSSDFTTDALGYYSLQSGATILTPSSYIAESELASYLARVNYIFDERYLLTLTYRRDGSSKFGDGNKWGDFPAAALAWNVHNEDFFKSDLISQLKLRTSIGITGNDRFGVGLGQSTFSPSASVTTDGTTLAIGTISSRVGNEDLQWEETKKFDLALEMGLFNNALTMELGYYKNNTTNLLLDKTIAPSNGIESILTNAGEVENRGYEIGLNYNKTFNSGFNWTTNLNFSQNENEVINLELIEGTDFLPGEEARIDGNVSGSYSVLKEGLPIGTIYGYRYLGILKDGETSATQPTAVAGDPLFEDLNGDGQITGEDKESIGNGYAKYNLGFNNTFSYKNITLSVFLTGVFDVDKLNGNNVIGYQYNTLEIAKERWTPSNTEGTLPQDLWQGDQWVNDYFVEDASYVRLQNVSLSYDFSRDVLDKIGISTLQLSLIGTNLATWNNYSGFDPEVNSTRTSGTNLNTGAGLDAYSYPYQKSFTLGVKVGI</sequence>
<keyword evidence="2 7" id="KW-0813">Transport</keyword>
<reference evidence="10" key="1">
    <citation type="submission" date="2021-03" db="EMBL/GenBank/DDBJ databases">
        <title>Genomic Encyclopedia of Type Strains, Phase IV (KMG-IV): sequencing the most valuable type-strain genomes for metagenomic binning, comparative biology and taxonomic classification.</title>
        <authorList>
            <person name="Goeker M."/>
        </authorList>
    </citation>
    <scope>NUCLEOTIDE SEQUENCE</scope>
    <source>
        <strain evidence="10">DSM 15523</strain>
        <strain evidence="11 13">DSM 16476</strain>
    </source>
</reference>
<evidence type="ECO:0000313" key="13">
    <source>
        <dbReference type="Proteomes" id="UP001231587"/>
    </source>
</evidence>
<dbReference type="InterPro" id="IPR012910">
    <property type="entry name" value="Plug_dom"/>
</dbReference>
<dbReference type="InterPro" id="IPR023996">
    <property type="entry name" value="TonB-dep_OMP_SusC/RagA"/>
</dbReference>
<dbReference type="Gene3D" id="2.170.130.10">
    <property type="entry name" value="TonB-dependent receptor, plug domain"/>
    <property type="match status" value="1"/>
</dbReference>